<evidence type="ECO:0000259" key="3">
    <source>
        <dbReference type="PROSITE" id="PS51186"/>
    </source>
</evidence>
<reference evidence="4" key="2">
    <citation type="submission" date="2020-09" db="EMBL/GenBank/DDBJ databases">
        <authorList>
            <person name="Sun Q."/>
            <person name="Zhou Y."/>
        </authorList>
    </citation>
    <scope>NUCLEOTIDE SEQUENCE</scope>
    <source>
        <strain evidence="4">CGMCC 4.5737</strain>
    </source>
</reference>
<proteinExistence type="predicted"/>
<dbReference type="Pfam" id="PF00583">
    <property type="entry name" value="Acetyltransf_1"/>
    <property type="match status" value="1"/>
</dbReference>
<evidence type="ECO:0000256" key="2">
    <source>
        <dbReference type="ARBA" id="ARBA00023315"/>
    </source>
</evidence>
<name>A0A8J3C9Q0_9PSEU</name>
<dbReference type="InterPro" id="IPR000182">
    <property type="entry name" value="GNAT_dom"/>
</dbReference>
<dbReference type="InterPro" id="IPR016181">
    <property type="entry name" value="Acyl_CoA_acyltransferase"/>
</dbReference>
<dbReference type="AlphaFoldDB" id="A0A8J3C9Q0"/>
<evidence type="ECO:0000313" key="4">
    <source>
        <dbReference type="EMBL" id="GGM36203.1"/>
    </source>
</evidence>
<dbReference type="SUPFAM" id="SSF55729">
    <property type="entry name" value="Acyl-CoA N-acyltransferases (Nat)"/>
    <property type="match status" value="2"/>
</dbReference>
<evidence type="ECO:0000313" key="5">
    <source>
        <dbReference type="Proteomes" id="UP000637578"/>
    </source>
</evidence>
<sequence>MDMVDEVRPAAIDNRHTVLIRPAFAREHAEIGALTVAAYRADGQLTAPCREGALRDAAARAAQAELLVAVGPGGMLLGTVTLCRADSPWAEISRAGEWEFRALAVHPDARGRGVGRALVRAVLDEALRRHGRRVTLLTKDETNAARLLFEGMGFRRLPDRDRSHDLGLIAFGMDLPLAPPGLGVRPAVRDDFAAIGALVTKVYVGEGYVGEAVIPLLNDVDRQARHTELLVAVEEGHVVGVVSLCRANNLYARLARVDEAELRLLAVEPTARGRGVGESLVRAAVERAAGIGASRLVLSTQPRMHAAHRLFARMGFCRYRDRDWYTSIGLHMLAFAYPL</sequence>
<organism evidence="4 5">
    <name type="scientific">Longimycelium tulufanense</name>
    <dbReference type="NCBI Taxonomy" id="907463"/>
    <lineage>
        <taxon>Bacteria</taxon>
        <taxon>Bacillati</taxon>
        <taxon>Actinomycetota</taxon>
        <taxon>Actinomycetes</taxon>
        <taxon>Pseudonocardiales</taxon>
        <taxon>Pseudonocardiaceae</taxon>
        <taxon>Longimycelium</taxon>
    </lineage>
</organism>
<dbReference type="GO" id="GO:0016747">
    <property type="term" value="F:acyltransferase activity, transferring groups other than amino-acyl groups"/>
    <property type="evidence" value="ECO:0007669"/>
    <property type="project" value="InterPro"/>
</dbReference>
<gene>
    <name evidence="4" type="ORF">GCM10012275_04270</name>
</gene>
<dbReference type="PANTHER" id="PTHR43877">
    <property type="entry name" value="AMINOALKYLPHOSPHONATE N-ACETYLTRANSFERASE-RELATED-RELATED"/>
    <property type="match status" value="1"/>
</dbReference>
<dbReference type="PANTHER" id="PTHR43877:SF2">
    <property type="entry name" value="AMINOALKYLPHOSPHONATE N-ACETYLTRANSFERASE-RELATED"/>
    <property type="match status" value="1"/>
</dbReference>
<keyword evidence="5" id="KW-1185">Reference proteome</keyword>
<dbReference type="CDD" id="cd04301">
    <property type="entry name" value="NAT_SF"/>
    <property type="match status" value="2"/>
</dbReference>
<feature type="domain" description="N-acetyltransferase" evidence="3">
    <location>
        <begin position="18"/>
        <end position="178"/>
    </location>
</feature>
<dbReference type="EMBL" id="BMMK01000001">
    <property type="protein sequence ID" value="GGM36203.1"/>
    <property type="molecule type" value="Genomic_DNA"/>
</dbReference>
<protein>
    <recommendedName>
        <fullName evidence="3">N-acetyltransferase domain-containing protein</fullName>
    </recommendedName>
</protein>
<accession>A0A8J3C9Q0</accession>
<dbReference type="Pfam" id="PF13508">
    <property type="entry name" value="Acetyltransf_7"/>
    <property type="match status" value="1"/>
</dbReference>
<keyword evidence="2" id="KW-0012">Acyltransferase</keyword>
<feature type="domain" description="N-acetyltransferase" evidence="3">
    <location>
        <begin position="182"/>
        <end position="339"/>
    </location>
</feature>
<dbReference type="PROSITE" id="PS51186">
    <property type="entry name" value="GNAT"/>
    <property type="match status" value="2"/>
</dbReference>
<dbReference type="Gene3D" id="3.40.630.30">
    <property type="match status" value="2"/>
</dbReference>
<reference evidence="4" key="1">
    <citation type="journal article" date="2014" name="Int. J. Syst. Evol. Microbiol.">
        <title>Complete genome sequence of Corynebacterium casei LMG S-19264T (=DSM 44701T), isolated from a smear-ripened cheese.</title>
        <authorList>
            <consortium name="US DOE Joint Genome Institute (JGI-PGF)"/>
            <person name="Walter F."/>
            <person name="Albersmeier A."/>
            <person name="Kalinowski J."/>
            <person name="Ruckert C."/>
        </authorList>
    </citation>
    <scope>NUCLEOTIDE SEQUENCE</scope>
    <source>
        <strain evidence="4">CGMCC 4.5737</strain>
    </source>
</reference>
<comment type="caution">
    <text evidence="4">The sequence shown here is derived from an EMBL/GenBank/DDBJ whole genome shotgun (WGS) entry which is preliminary data.</text>
</comment>
<dbReference type="Proteomes" id="UP000637578">
    <property type="component" value="Unassembled WGS sequence"/>
</dbReference>
<dbReference type="InterPro" id="IPR050832">
    <property type="entry name" value="Bact_Acetyltransf"/>
</dbReference>
<evidence type="ECO:0000256" key="1">
    <source>
        <dbReference type="ARBA" id="ARBA00022679"/>
    </source>
</evidence>
<keyword evidence="1" id="KW-0808">Transferase</keyword>